<keyword evidence="1" id="KW-0808">Transferase</keyword>
<evidence type="ECO:0000313" key="1">
    <source>
        <dbReference type="EMBL" id="QUD89092.1"/>
    </source>
</evidence>
<sequence>MTSLRSLISTLSQKANMNANTVPDMLPCKMCGSEAKKIFGLPKSKKTGHPIPDAPDNCWYYQCKKCIFCFTPALDGDNHTEIYDDEYWNHQDPDLYGRVGETLRLVVMANELLHKRGDRLEILDFGCGGGGFVKIARESLGMNAWGTDIIQPKFGREWFLPDLGDRKFDMIVSCEVIEHLPDPRGTFNHIRAHLKSPGAFAFQTAQWDPKACDRNWWYLGPDNGHISHYSRESFDLAWREMGGAARRLWNDYPGCQAWLFE</sequence>
<protein>
    <submittedName>
        <fullName evidence="1">Class I SAM-dependent methyltransferase</fullName>
    </submittedName>
</protein>
<organism evidence="1 2">
    <name type="scientific">Phenylobacterium montanum</name>
    <dbReference type="NCBI Taxonomy" id="2823693"/>
    <lineage>
        <taxon>Bacteria</taxon>
        <taxon>Pseudomonadati</taxon>
        <taxon>Pseudomonadota</taxon>
        <taxon>Alphaproteobacteria</taxon>
        <taxon>Caulobacterales</taxon>
        <taxon>Caulobacteraceae</taxon>
        <taxon>Phenylobacterium</taxon>
    </lineage>
</organism>
<dbReference type="InterPro" id="IPR029063">
    <property type="entry name" value="SAM-dependent_MTases_sf"/>
</dbReference>
<dbReference type="GO" id="GO:0032259">
    <property type="term" value="P:methylation"/>
    <property type="evidence" value="ECO:0007669"/>
    <property type="project" value="UniProtKB-KW"/>
</dbReference>
<dbReference type="SUPFAM" id="SSF53335">
    <property type="entry name" value="S-adenosyl-L-methionine-dependent methyltransferases"/>
    <property type="match status" value="1"/>
</dbReference>
<dbReference type="CDD" id="cd02440">
    <property type="entry name" value="AdoMet_MTases"/>
    <property type="match status" value="1"/>
</dbReference>
<dbReference type="RefSeq" id="WP_211939142.1">
    <property type="nucleotide sequence ID" value="NZ_CP073078.1"/>
</dbReference>
<dbReference type="KEGG" id="caul:KCG34_04175"/>
<keyword evidence="1" id="KW-0489">Methyltransferase</keyword>
<gene>
    <name evidence="1" type="ORF">KCG34_04175</name>
</gene>
<dbReference type="Gene3D" id="3.40.50.150">
    <property type="entry name" value="Vaccinia Virus protein VP39"/>
    <property type="match status" value="1"/>
</dbReference>
<keyword evidence="2" id="KW-1185">Reference proteome</keyword>
<dbReference type="EMBL" id="CP073078">
    <property type="protein sequence ID" value="QUD89092.1"/>
    <property type="molecule type" value="Genomic_DNA"/>
</dbReference>
<proteinExistence type="predicted"/>
<dbReference type="GO" id="GO:0008168">
    <property type="term" value="F:methyltransferase activity"/>
    <property type="evidence" value="ECO:0007669"/>
    <property type="project" value="UniProtKB-KW"/>
</dbReference>
<evidence type="ECO:0000313" key="2">
    <source>
        <dbReference type="Proteomes" id="UP000676409"/>
    </source>
</evidence>
<name>A0A975G1Z9_9CAUL</name>
<dbReference type="AlphaFoldDB" id="A0A975G1Z9"/>
<dbReference type="Proteomes" id="UP000676409">
    <property type="component" value="Chromosome"/>
</dbReference>
<reference evidence="1" key="1">
    <citation type="submission" date="2021-04" db="EMBL/GenBank/DDBJ databases">
        <title>The complete genome sequence of Caulobacter sp. S6.</title>
        <authorList>
            <person name="Tang Y."/>
            <person name="Ouyang W."/>
            <person name="Liu Q."/>
            <person name="Huang B."/>
            <person name="Guo Z."/>
            <person name="Lei P."/>
        </authorList>
    </citation>
    <scope>NUCLEOTIDE SEQUENCE</scope>
    <source>
        <strain evidence="1">S6</strain>
    </source>
</reference>
<accession>A0A975G1Z9</accession>
<dbReference type="Pfam" id="PF13489">
    <property type="entry name" value="Methyltransf_23"/>
    <property type="match status" value="1"/>
</dbReference>